<dbReference type="HOGENOM" id="CLU_2795615_0_0_1"/>
<reference evidence="1 2" key="1">
    <citation type="submission" date="2014-06" db="EMBL/GenBank/DDBJ databases">
        <title>Evolutionary Origins and Diversification of the Mycorrhizal Mutualists.</title>
        <authorList>
            <consortium name="DOE Joint Genome Institute"/>
            <consortium name="Mycorrhizal Genomics Consortium"/>
            <person name="Kohler A."/>
            <person name="Kuo A."/>
            <person name="Nagy L.G."/>
            <person name="Floudas D."/>
            <person name="Copeland A."/>
            <person name="Barry K.W."/>
            <person name="Cichocki N."/>
            <person name="Veneault-Fourrey C."/>
            <person name="LaButti K."/>
            <person name="Lindquist E.A."/>
            <person name="Lipzen A."/>
            <person name="Lundell T."/>
            <person name="Morin E."/>
            <person name="Murat C."/>
            <person name="Riley R."/>
            <person name="Ohm R."/>
            <person name="Sun H."/>
            <person name="Tunlid A."/>
            <person name="Henrissat B."/>
            <person name="Grigoriev I.V."/>
            <person name="Hibbett D.S."/>
            <person name="Martin F."/>
        </authorList>
    </citation>
    <scope>NUCLEOTIDE SEQUENCE [LARGE SCALE GENOMIC DNA]</scope>
    <source>
        <strain evidence="1 2">SS14</strain>
    </source>
</reference>
<sequence>MYISVYTVQQTRIHQYTITHYPLPSSQFQISNGVAKSQSVQYGRKEPRQRNSSQYLNTFSIINILYVQ</sequence>
<accession>A0A0C9U0T9</accession>
<proteinExistence type="predicted"/>
<evidence type="ECO:0000313" key="2">
    <source>
        <dbReference type="Proteomes" id="UP000054279"/>
    </source>
</evidence>
<protein>
    <submittedName>
        <fullName evidence="1">Uncharacterized protein</fullName>
    </submittedName>
</protein>
<dbReference type="EMBL" id="KN838072">
    <property type="protein sequence ID" value="KIJ22607.1"/>
    <property type="molecule type" value="Genomic_DNA"/>
</dbReference>
<gene>
    <name evidence="1" type="ORF">M422DRAFT_39997</name>
</gene>
<dbReference type="Proteomes" id="UP000054279">
    <property type="component" value="Unassembled WGS sequence"/>
</dbReference>
<keyword evidence="2" id="KW-1185">Reference proteome</keyword>
<organism evidence="1 2">
    <name type="scientific">Sphaerobolus stellatus (strain SS14)</name>
    <dbReference type="NCBI Taxonomy" id="990650"/>
    <lineage>
        <taxon>Eukaryota</taxon>
        <taxon>Fungi</taxon>
        <taxon>Dikarya</taxon>
        <taxon>Basidiomycota</taxon>
        <taxon>Agaricomycotina</taxon>
        <taxon>Agaricomycetes</taxon>
        <taxon>Phallomycetidae</taxon>
        <taxon>Geastrales</taxon>
        <taxon>Sphaerobolaceae</taxon>
        <taxon>Sphaerobolus</taxon>
    </lineage>
</organism>
<evidence type="ECO:0000313" key="1">
    <source>
        <dbReference type="EMBL" id="KIJ22607.1"/>
    </source>
</evidence>
<dbReference type="AlphaFoldDB" id="A0A0C9U0T9"/>
<name>A0A0C9U0T9_SPHS4</name>